<dbReference type="AlphaFoldDB" id="A0A931G9E7"/>
<gene>
    <name evidence="1" type="ORF">IV500_04225</name>
</gene>
<accession>A0A931G9E7</accession>
<sequence>MQLDDFPELAATARDELSLTVLVAMRSAVTELASDLNERFKDSLPQLVSSATIRLWLAKEMQNVAKTYASWEAGSTEYHDKTPAYVVGQNIGQTSSSNYRLAYPEARTVAAGYEQVQATGQSRQIIVDGYRVILEPVDQ</sequence>
<dbReference type="EMBL" id="JADNYM010000005">
    <property type="protein sequence ID" value="MBG0738627.1"/>
    <property type="molecule type" value="Genomic_DNA"/>
</dbReference>
<dbReference type="Proteomes" id="UP000655366">
    <property type="component" value="Unassembled WGS sequence"/>
</dbReference>
<name>A0A931G9E7_9MICC</name>
<proteinExistence type="predicted"/>
<organism evidence="1 2">
    <name type="scientific">Arthrobacter terrae</name>
    <dbReference type="NCBI Taxonomy" id="2935737"/>
    <lineage>
        <taxon>Bacteria</taxon>
        <taxon>Bacillati</taxon>
        <taxon>Actinomycetota</taxon>
        <taxon>Actinomycetes</taxon>
        <taxon>Micrococcales</taxon>
        <taxon>Micrococcaceae</taxon>
        <taxon>Arthrobacter</taxon>
    </lineage>
</organism>
<evidence type="ECO:0000313" key="2">
    <source>
        <dbReference type="Proteomes" id="UP000655366"/>
    </source>
</evidence>
<evidence type="ECO:0000313" key="1">
    <source>
        <dbReference type="EMBL" id="MBG0738627.1"/>
    </source>
</evidence>
<reference evidence="1 2" key="1">
    <citation type="submission" date="2020-11" db="EMBL/GenBank/DDBJ databases">
        <title>Arthrobacter antarcticus sp. nov., isolated from Antarctic Soil.</title>
        <authorList>
            <person name="Li J."/>
        </authorList>
    </citation>
    <scope>NUCLEOTIDE SEQUENCE [LARGE SCALE GENOMIC DNA]</scope>
    <source>
        <strain evidence="1 2">Z1-20</strain>
    </source>
</reference>
<keyword evidence="2" id="KW-1185">Reference proteome</keyword>
<dbReference type="RefSeq" id="WP_196395584.1">
    <property type="nucleotide sequence ID" value="NZ_JADNYM010000005.1"/>
</dbReference>
<protein>
    <submittedName>
        <fullName evidence="1">Uncharacterized protein</fullName>
    </submittedName>
</protein>
<comment type="caution">
    <text evidence="1">The sequence shown here is derived from an EMBL/GenBank/DDBJ whole genome shotgun (WGS) entry which is preliminary data.</text>
</comment>